<proteinExistence type="predicted"/>
<dbReference type="KEGG" id="llu:AKJ09_09354"/>
<accession>A0A0K1QA72</accession>
<dbReference type="EMBL" id="CP012333">
    <property type="protein sequence ID" value="AKV02691.1"/>
    <property type="molecule type" value="Genomic_DNA"/>
</dbReference>
<dbReference type="AlphaFoldDB" id="A0A0K1QA72"/>
<reference evidence="2 3" key="1">
    <citation type="submission" date="2015-08" db="EMBL/GenBank/DDBJ databases">
        <authorList>
            <person name="Babu N.S."/>
            <person name="Beckwith C.J."/>
            <person name="Beseler K.G."/>
            <person name="Brison A."/>
            <person name="Carone J.V."/>
            <person name="Caskin T.P."/>
            <person name="Diamond M."/>
            <person name="Durham M.E."/>
            <person name="Foxe J.M."/>
            <person name="Go M."/>
            <person name="Henderson B.A."/>
            <person name="Jones I.B."/>
            <person name="McGettigan J.A."/>
            <person name="Micheletti S.J."/>
            <person name="Nasrallah M.E."/>
            <person name="Ortiz D."/>
            <person name="Piller C.R."/>
            <person name="Privatt S.R."/>
            <person name="Schneider S.L."/>
            <person name="Sharp S."/>
            <person name="Smith T.C."/>
            <person name="Stanton J.D."/>
            <person name="Ullery H.E."/>
            <person name="Wilson R.J."/>
            <person name="Serrano M.G."/>
            <person name="Buck G."/>
            <person name="Lee V."/>
            <person name="Wang Y."/>
            <person name="Carvalho R."/>
            <person name="Voegtly L."/>
            <person name="Shi R."/>
            <person name="Duckworth R."/>
            <person name="Johnson A."/>
            <person name="Loviza R."/>
            <person name="Walstead R."/>
            <person name="Shah Z."/>
            <person name="Kiflezghi M."/>
            <person name="Wade K."/>
            <person name="Ball S.L."/>
            <person name="Bradley K.W."/>
            <person name="Asai D.J."/>
            <person name="Bowman C.A."/>
            <person name="Russell D.A."/>
            <person name="Pope W.H."/>
            <person name="Jacobs-Sera D."/>
            <person name="Hendrix R.W."/>
            <person name="Hatfull G.F."/>
        </authorList>
    </citation>
    <scope>NUCLEOTIDE SEQUENCE [LARGE SCALE GENOMIC DNA]</scope>
    <source>
        <strain evidence="2 3">DSM 27648</strain>
    </source>
</reference>
<evidence type="ECO:0000313" key="3">
    <source>
        <dbReference type="Proteomes" id="UP000064967"/>
    </source>
</evidence>
<feature type="region of interest" description="Disordered" evidence="1">
    <location>
        <begin position="30"/>
        <end position="55"/>
    </location>
</feature>
<dbReference type="PROSITE" id="PS51257">
    <property type="entry name" value="PROKAR_LIPOPROTEIN"/>
    <property type="match status" value="1"/>
</dbReference>
<dbReference type="STRING" id="1391654.AKJ09_09354"/>
<sequence length="400" mass="41102">MRRARVIGGSLIGMVVALLGGAIVACASDSSEPTATGPDGQAVLPSADATTDSDADAANADAGCGACAPVDCTTTDFCPVTLPTSPTVALNAIWGSSSNDLWIAGSQGTILHGDGVSFTTVDWSGGADARDTIFFSAWGISRDDVWFGATGAPLRRSRDRQGNPVWERVTGAVWNEDSASQGRVAAIWGAPKGGVWLAGNPSSRFGGYGSFWLEGVDTESNSVWIAVPAYEGTNMAMPSIRALWGSGPNDVWAAGDGGKIFRYVPAADDAPASWSGVNSFTTVPLEGLWGSSASDLWAVGADGALRHFTGDVTEGFAAVASPTTRALHGASGSSASDVWAVGDHGTILHFDGKAWSLATTGLAIGQTPNLFAVWASGVDDVWIAGQGVLLHRTGSNRRQP</sequence>
<name>A0A0K1QA72_9BACT</name>
<evidence type="ECO:0008006" key="4">
    <source>
        <dbReference type="Google" id="ProtNLM"/>
    </source>
</evidence>
<dbReference type="RefSeq" id="WP_146653570.1">
    <property type="nucleotide sequence ID" value="NZ_CP012333.1"/>
</dbReference>
<feature type="compositionally biased region" description="Low complexity" evidence="1">
    <location>
        <begin position="46"/>
        <end position="55"/>
    </location>
</feature>
<organism evidence="2 3">
    <name type="scientific">Labilithrix luteola</name>
    <dbReference type="NCBI Taxonomy" id="1391654"/>
    <lineage>
        <taxon>Bacteria</taxon>
        <taxon>Pseudomonadati</taxon>
        <taxon>Myxococcota</taxon>
        <taxon>Polyangia</taxon>
        <taxon>Polyangiales</taxon>
        <taxon>Labilitrichaceae</taxon>
        <taxon>Labilithrix</taxon>
    </lineage>
</organism>
<gene>
    <name evidence="2" type="ORF">AKJ09_09354</name>
</gene>
<dbReference type="OrthoDB" id="5483347at2"/>
<evidence type="ECO:0000256" key="1">
    <source>
        <dbReference type="SAM" id="MobiDB-lite"/>
    </source>
</evidence>
<dbReference type="Proteomes" id="UP000064967">
    <property type="component" value="Chromosome"/>
</dbReference>
<keyword evidence="3" id="KW-1185">Reference proteome</keyword>
<evidence type="ECO:0000313" key="2">
    <source>
        <dbReference type="EMBL" id="AKV02691.1"/>
    </source>
</evidence>
<protein>
    <recommendedName>
        <fullName evidence="4">Type IV fimbrial biogenesis protein PilY1</fullName>
    </recommendedName>
</protein>